<evidence type="ECO:0000256" key="8">
    <source>
        <dbReference type="ARBA" id="ARBA00022510"/>
    </source>
</evidence>
<evidence type="ECO:0000256" key="15">
    <source>
        <dbReference type="ARBA" id="ARBA00022703"/>
    </source>
</evidence>
<reference evidence="36" key="2">
    <citation type="submission" date="2010-07" db="EMBL/GenBank/DDBJ databases">
        <authorList>
            <person name="Anderson J."/>
            <person name="Ping L.-H."/>
            <person name="Dibben O."/>
            <person name="Jabara C."/>
            <person name="Arney L."/>
            <person name="Kincer L."/>
            <person name="Tang Y."/>
            <person name="Hobbs M."/>
            <person name="Hoffman I."/>
            <person name="Kazembe P."/>
            <person name="Jones C."/>
            <person name="Borrow P."/>
            <person name="Fiscus S."/>
            <person name="Cohen M."/>
            <person name="Swanstrom R."/>
        </authorList>
    </citation>
    <scope>NUCLEOTIDE SEQUENCE</scope>
    <source>
        <strain evidence="36">C007_B12_2S</strain>
    </source>
</reference>
<feature type="lipid moiety-binding region" description="S-palmitoyl cysteine; by host" evidence="32">
    <location>
        <position position="752"/>
    </location>
</feature>
<keyword evidence="20 32" id="KW-0261">Viral envelope protein</keyword>
<keyword evidence="14 32" id="KW-0812">Transmembrane</keyword>
<evidence type="ECO:0000256" key="20">
    <source>
        <dbReference type="ARBA" id="ARBA00022879"/>
    </source>
</evidence>
<evidence type="ECO:0000256" key="25">
    <source>
        <dbReference type="ARBA" id="ARBA00023136"/>
    </source>
</evidence>
<evidence type="ECO:0000259" key="35">
    <source>
        <dbReference type="Pfam" id="PF00517"/>
    </source>
</evidence>
<evidence type="ECO:0000256" key="26">
    <source>
        <dbReference type="ARBA" id="ARBA00023139"/>
    </source>
</evidence>
<evidence type="ECO:0000256" key="9">
    <source>
        <dbReference type="ARBA" id="ARBA00022511"/>
    </source>
</evidence>
<evidence type="ECO:0000256" key="32">
    <source>
        <dbReference type="HAMAP-Rule" id="MF_04083"/>
    </source>
</evidence>
<keyword evidence="7 32" id="KW-1168">Fusion of virus membrane with host membrane</keyword>
<keyword evidence="30 32" id="KW-0449">Lipoprotein</keyword>
<gene>
    <name evidence="32 36" type="primary">env</name>
</gene>
<dbReference type="SUPFAM" id="SSF56502">
    <property type="entry name" value="gp120 core"/>
    <property type="match status" value="2"/>
</dbReference>
<dbReference type="GO" id="GO:0016020">
    <property type="term" value="C:membrane"/>
    <property type="evidence" value="ECO:0007669"/>
    <property type="project" value="UniProtKB-UniRule"/>
</dbReference>
<comment type="domain">
    <text evidence="32">The YXXL motif is involved in determining the exact site of viral release at the surface of infected mononuclear cells and promotes endocytosis. YXXL and di-leucine endocytosis motifs interact directly or indirectly with the clathrin adapter complexes, opperate independently, and their activities are not additive.</text>
</comment>
<feature type="disulfide bond" evidence="32">
    <location>
        <begin position="214"/>
        <end position="243"/>
    </location>
</feature>
<evidence type="ECO:0000256" key="2">
    <source>
        <dbReference type="ARBA" id="ARBA00004433"/>
    </source>
</evidence>
<dbReference type="HAMAP" id="MF_04083">
    <property type="entry name" value="HIV_ENV"/>
    <property type="match status" value="1"/>
</dbReference>
<evidence type="ECO:0000256" key="16">
    <source>
        <dbReference type="ARBA" id="ARBA00022729"/>
    </source>
</evidence>
<dbReference type="FunFam" id="1.10.287.210:FF:000001">
    <property type="entry name" value="Envelope glycoprotein gp160"/>
    <property type="match status" value="1"/>
</dbReference>
<evidence type="ECO:0000259" key="34">
    <source>
        <dbReference type="Pfam" id="PF00516"/>
    </source>
</evidence>
<evidence type="ECO:0000256" key="29">
    <source>
        <dbReference type="ARBA" id="ARBA00023280"/>
    </source>
</evidence>
<evidence type="ECO:0000256" key="27">
    <source>
        <dbReference type="ARBA" id="ARBA00023157"/>
    </source>
</evidence>
<comment type="PTM">
    <text evidence="32">Palmitoylation of the transmembrane protein and of Env polyprotein (prior to its proteolytic cleavage) is essential for their association with host cell membrane lipid rafts. Palmitoylation is therefore required for envelope trafficking to classical lipid rafts, but not for viral replication.</text>
</comment>
<evidence type="ECO:0000256" key="11">
    <source>
        <dbReference type="ARBA" id="ARBA00022581"/>
    </source>
</evidence>
<protein>
    <recommendedName>
        <fullName evidence="32">Envelope glycoprotein gp160</fullName>
    </recommendedName>
    <alternativeName>
        <fullName evidence="32">Env polyprotein</fullName>
    </alternativeName>
    <component>
        <recommendedName>
            <fullName evidence="32">Surface protein gp120</fullName>
            <shortName evidence="32">SU</shortName>
        </recommendedName>
        <alternativeName>
            <fullName evidence="32">Glycoprotein 120</fullName>
            <shortName evidence="32">gp120</shortName>
        </alternativeName>
    </component>
    <component>
        <recommendedName>
            <fullName evidence="32">Transmembrane protein gp41</fullName>
            <shortName evidence="32">TM</shortName>
        </recommendedName>
        <alternativeName>
            <fullName evidence="32">Glycoprotein 41</fullName>
            <shortName evidence="32">gp41</shortName>
        </alternativeName>
    </component>
</protein>
<accession>E1ADM6</accession>
<comment type="domain">
    <text evidence="32">Some of the most genetically diverse regions of the viral genome are present in Env. They are called variable regions 1 through 5 (V1 through V5). Coreceptor usage of gp120 is determined mainly by the primary structure of the third variable region (V3) in the outer domain of gp120. The sequence of V3 determines which coreceptor, CCR5 and/or CXCR4 (corresponding to R5/macrophage, X4/T cell and R5X4/T cell and macrophage tropism), is used to trigger the fusion potential of the Env complex, and hence which cells the virus can infect. Binding to CCR5 involves a region adjacent in addition to V3.</text>
</comment>
<dbReference type="GO" id="GO:0005198">
    <property type="term" value="F:structural molecule activity"/>
    <property type="evidence" value="ECO:0007669"/>
    <property type="project" value="UniProtKB-UniRule"/>
</dbReference>
<dbReference type="GO" id="GO:0019031">
    <property type="term" value="C:viral envelope"/>
    <property type="evidence" value="ECO:0007669"/>
    <property type="project" value="UniProtKB-KW"/>
</dbReference>
<dbReference type="GO" id="GO:1903908">
    <property type="term" value="P:positive regulation of plasma membrane raft polarization"/>
    <property type="evidence" value="ECO:0007669"/>
    <property type="project" value="UniProtKB-UniRule"/>
</dbReference>
<name>E1ADM6_HV1</name>
<evidence type="ECO:0000256" key="31">
    <source>
        <dbReference type="ARBA" id="ARBA00023296"/>
    </source>
</evidence>
<dbReference type="GO" id="GO:0039654">
    <property type="term" value="P:fusion of virus membrane with host endosome membrane"/>
    <property type="evidence" value="ECO:0007669"/>
    <property type="project" value="UniProtKB-UniRule"/>
</dbReference>
<comment type="domain">
    <text evidence="32 33">The 17 amino acids long immunosuppressive region is present in many retroviral envelope proteins. Synthetic peptides derived from this relatively conserved sequence inhibit immune function in vitro and in vivo.</text>
</comment>
<dbReference type="GO" id="GO:0019082">
    <property type="term" value="P:viral protein processing"/>
    <property type="evidence" value="ECO:0007669"/>
    <property type="project" value="UniProtKB-UniRule"/>
</dbReference>
<comment type="subcellular location">
    <subcellularLocation>
        <location evidence="3">Host cell membrane</location>
        <topology evidence="3">Peripheral membrane protein</topology>
    </subcellularLocation>
    <subcellularLocation>
        <location evidence="1">Host cell membrane</location>
        <topology evidence="1">Single-pass type I membrane protein</topology>
    </subcellularLocation>
    <subcellularLocation>
        <location evidence="2">Host endosome membrane</location>
        <topology evidence="2">Peripheral membrane protein</topology>
    </subcellularLocation>
    <subcellularLocation>
        <location evidence="5">Host endosome membrane</location>
        <topology evidence="5">Single-pass type I membrane protein</topology>
    </subcellularLocation>
    <subcellularLocation>
        <location evidence="6">Virion membrane</location>
        <topology evidence="6">Peripheral membrane protein</topology>
    </subcellularLocation>
    <subcellularLocation>
        <location evidence="4">Virion membrane</location>
        <topology evidence="4">Single-pass type I membrane protein</topology>
    </subcellularLocation>
</comment>
<dbReference type="InterPro" id="IPR036377">
    <property type="entry name" value="Gp120_core_sf"/>
</dbReference>
<evidence type="ECO:0000256" key="5">
    <source>
        <dbReference type="ARBA" id="ARBA00004578"/>
    </source>
</evidence>
<comment type="function">
    <text evidence="32">Envelope glycoprotein gp160: Oligomerizes in the host endoplasmic reticulum into predominantly trimers. In a second time, gp160 transits in the host Golgi, where glycosylation is completed. The precursor is then proteolytically cleaved in the trans-Golgi and thereby activated by cellular furin or furin-like proteases to produce gp120 and gp41.</text>
</comment>
<comment type="subcellular location">
    <molecule>Surface protein gp120</molecule>
    <subcellularLocation>
        <location evidence="32">Virion membrane</location>
        <topology evidence="32">Peripheral membrane protein</topology>
    </subcellularLocation>
    <subcellularLocation>
        <location evidence="32">Host cell membrane</location>
        <topology evidence="32">Peripheral membrane protein</topology>
    </subcellularLocation>
    <subcellularLocation>
        <location evidence="32">Host endosome membrane</location>
        <topology evidence="32">Single-pass type I membrane protein</topology>
    </subcellularLocation>
    <text evidence="32">The surface protein is not anchored to the viral envelope, but associates with the extravirion surface through its binding to TM. It is probably concentrated at the site of budding and incorporated into the virions possibly by contacts between the cytoplasmic tail of Env and the N-terminus of Gag.</text>
</comment>
<keyword evidence="23 32" id="KW-1039">Host endosome</keyword>
<evidence type="ECO:0000256" key="22">
    <source>
        <dbReference type="ARBA" id="ARBA00022989"/>
    </source>
</evidence>
<feature type="short sequence motif" description="YXXL motif; contains endocytosis signal" evidence="32">
    <location>
        <begin position="700"/>
        <end position="703"/>
    </location>
</feature>
<sequence>MRVRGILRNYPQWWIWGILGFWMLMICSVMGNLWVTVYYGVPVWKEAKTTLFCASDAKAYEREVHNIWATHACVPTDPNPQEMVLGNVTENFNMWKNDMVDQMQEDIISLWDQSLKPCVKLTPLCVTLKCKNVNATNNGNATYNNTMGELKNCSFNVTTEIRDKKKDEYALFYRLDIVPLDSNSSEYRLINCNTSTITQACPKVSFDPIPIHYCTPAGYAILKCNNKTFNGTGPCTNVSTVQCTHGIKPVVSTQLLLNGSLAEEEIIIRSKNLTDNVKTIIVHLNESIEIICTRPNNNTRKSIRIGPGQAFFATGDIIGDIRQAHCNISEGKWNETLQKVGKKLQEHFPNKTIKFEPPSGGDLEITTHSFNCRGEFFYCNTSKLFNSTYMQNGTKGNSSGVITLPCKIKQIINMWQKVGRAMYAPPIAGNITCISNITGLLLMRDGGMEDNESETFRPGGGDMRDNWRNELYKYKVVEIKPLGVAPTKAKRRVVEREKRAVGMGAVFLGFLGAAGSTMGAASITLTVQARQLLSGIVQQQSNLLRAIEAQQHMLQLTVWGIKQLQARVLAIERYLKDQQLLGIWGCSGKLICTTAVPWNRTWSNKTQDDIWNNMTWMQWEREINNYTDTIYSLLEESQNQQEKNEKDLLALDSWNNLWSWFSITNWLWYIRIFILIVGGLIGLRIISAVISIVNRVRQGYSPLSFQTLTPNPRELDRLGRIEEEGGEQDRDRSIRLVNGFLALFWDDLRSLCLFSYHRLRDLILVATRAVELLGRSSLRGLQRGWEALKYLGSLVQYWGLELKKSAISLFDTLAIAVAEGTDRIIELIQNICEAIRNIPRRIRQGFEAALQ</sequence>
<evidence type="ECO:0000256" key="30">
    <source>
        <dbReference type="ARBA" id="ARBA00023288"/>
    </source>
</evidence>
<dbReference type="GO" id="GO:0020002">
    <property type="term" value="C:host cell plasma membrane"/>
    <property type="evidence" value="ECO:0007669"/>
    <property type="project" value="UniProtKB-SubCell"/>
</dbReference>
<keyword evidence="10 32" id="KW-1165">Clathrin-mediated endocytosis of virus by host</keyword>
<comment type="domain">
    <text evidence="32">The CD4-binding region is targeted by the antibody b12.</text>
</comment>
<feature type="region of interest" description="V5" evidence="32">
    <location>
        <begin position="449"/>
        <end position="459"/>
    </location>
</feature>
<comment type="caution">
    <text evidence="32 33">Lacks conserved residue(s) required for the propagation of feature annotation.</text>
</comment>
<keyword evidence="12 32" id="KW-1162">Viral penetration into host cytoplasm</keyword>
<evidence type="ECO:0000256" key="13">
    <source>
        <dbReference type="ARBA" id="ARBA00022685"/>
    </source>
</evidence>
<feature type="coiled-coil region" evidence="32">
    <location>
        <begin position="621"/>
        <end position="655"/>
    </location>
</feature>
<dbReference type="Gene3D" id="1.20.5.490">
    <property type="entry name" value="Single helix bin"/>
    <property type="match status" value="1"/>
</dbReference>
<feature type="domain" description="Human immunodeficiency virus 1 envelope glycoprotein Gp120" evidence="34">
    <location>
        <begin position="33"/>
        <end position="140"/>
    </location>
</feature>
<keyword evidence="8 32" id="KW-1170">Fusion of virus membrane with host endosomal membrane</keyword>
<keyword evidence="25 32" id="KW-0472">Membrane</keyword>
<dbReference type="GO" id="GO:0052031">
    <property type="term" value="P:symbiont-mediated perturbation of host defense response"/>
    <property type="evidence" value="ECO:0007669"/>
    <property type="project" value="UniProtKB-UniRule"/>
</dbReference>
<keyword evidence="26 32" id="KW-0564">Palmitate</keyword>
<keyword evidence="15 32" id="KW-0053">Apoptosis</keyword>
<dbReference type="GO" id="GO:0075512">
    <property type="term" value="P:clathrin-dependent endocytosis of virus by host cell"/>
    <property type="evidence" value="ECO:0007669"/>
    <property type="project" value="UniProtKB-UniRule"/>
</dbReference>
<evidence type="ECO:0000256" key="6">
    <source>
        <dbReference type="ARBA" id="ARBA00004650"/>
    </source>
</evidence>
<organismHost>
    <name type="scientific">Homo sapiens</name>
    <name type="common">Human</name>
    <dbReference type="NCBI Taxonomy" id="9606"/>
</organismHost>
<feature type="chain" id="PRO_5023539275" description="Envelope glycoprotein gp160" evidence="32">
    <location>
        <begin position="32"/>
        <end position="851"/>
    </location>
</feature>
<feature type="lipid moiety-binding region" description="S-palmitoyl cysteine; by host" evidence="32">
    <location>
        <position position="832"/>
    </location>
</feature>
<comment type="subunit">
    <text evidence="32">The mature envelope protein (Env) consists of a homotrimer of non-covalently associated gp120-gp41 heterodimers. The resulting complex protrudes from the virus surface as a spike. There seems to be as few as 10 spikes on the average virion. Surface protein gp120 interacts with host CD4, CCR5 and CXCR4. Gp120 also interacts with the C-type lectins CD209/DC-SIGN and CLEC4M/DC-SIGNR (collectively referred to as DC-SIGN(R)). Gp120 and gp41 interact with GalCer. Gp120 interacts with host ITGA4/ITGB7 complex; on CD4+ T-cells, this interaction results in rapid activation of integrin ITGAL/LFA-1, which facilitates efficient cell-to-cell spreading of HIV-1. Gp120 interacts with cell-associated heparan sulfate; this interaction increases virus infectivity on permissive cells and may be involved in infection of CD4- cells.</text>
</comment>
<organism evidence="36">
    <name type="scientific">Human immunodeficiency virus type 1</name>
    <name type="common">HIV-1</name>
    <dbReference type="NCBI Taxonomy" id="11676"/>
    <lineage>
        <taxon>Viruses</taxon>
        <taxon>Riboviria</taxon>
        <taxon>Pararnavirae</taxon>
        <taxon>Artverviricota</taxon>
        <taxon>Revtraviricetes</taxon>
        <taxon>Ortervirales</taxon>
        <taxon>Retroviridae</taxon>
        <taxon>Orthoretrovirinae</taxon>
        <taxon>Lentivirus</taxon>
        <taxon>Lentivirus humimdef1</taxon>
    </lineage>
</organism>
<comment type="miscellaneous">
    <text evidence="32">Inhibitors targeting HIV-1 viral envelope proteins are used as antiretroviral drugs. Attachment of virions to the cell surface via non-specific interactions and CD4 binding can be blocked by inhibitors that include cyanovirin-N, cyclotriazadisulfonamide analogs, PRO 2000, TNX 355 and PRO 542. In addition, BMS 806 can block CD4-induced conformational changes. Env interactions with the coreceptor molecules can be targeted by CCR5 antagonists including SCH-D, maraviroc (UK 427857) and aplaviroc (GW 873140), and the CXCR4 antagonist AMD 070. Fusion of viral and cellular membranes can be inhibited by peptides such as enfuvirtide and tifuvirtide (T 1249). Resistance to inhibitors associated with mutations in Env are observed. Most of the time, single mutations confer only a modest reduction in drug susceptibility. Combination of several mutations is usually required to develop a high-level drug resistance.</text>
</comment>
<keyword evidence="16 32" id="KW-0732">Signal</keyword>
<feature type="transmembrane region" description="Helical" evidence="33">
    <location>
        <begin position="13"/>
        <end position="41"/>
    </location>
</feature>
<proteinExistence type="inferred from homology"/>
<keyword evidence="9 32" id="KW-1032">Host cell membrane</keyword>
<keyword evidence="11 32" id="KW-0945">Host-virus interaction</keyword>
<comment type="similarity">
    <text evidence="32">Belongs to the HIV-1 env protein family.</text>
</comment>
<feature type="disulfide bond" evidence="32">
    <location>
        <begin position="224"/>
        <end position="235"/>
    </location>
</feature>
<keyword evidence="29 32" id="KW-0899">Viral immunoevasion</keyword>
<dbReference type="Pfam" id="PF00517">
    <property type="entry name" value="GP41"/>
    <property type="match status" value="1"/>
</dbReference>
<feature type="site" description="Cleavage; by host furin" evidence="32">
    <location>
        <begin position="499"/>
        <end position="500"/>
    </location>
</feature>
<comment type="domain">
    <text evidence="32">The membrane proximal external region (MPER) present in gp41 is a tryptophan-rich region recognized by the antibodies 2F5, Z13, and 4E10. MPER seems to play a role in fusion.</text>
</comment>
<feature type="transmembrane region" description="Helical" evidence="33">
    <location>
        <begin position="666"/>
        <end position="693"/>
    </location>
</feature>
<dbReference type="Pfam" id="PF00516">
    <property type="entry name" value="GP120"/>
    <property type="match status" value="2"/>
</dbReference>
<evidence type="ECO:0000256" key="23">
    <source>
        <dbReference type="ARBA" id="ARBA00023046"/>
    </source>
</evidence>
<keyword evidence="24 32" id="KW-0175">Coiled coil</keyword>
<dbReference type="InterPro" id="IPR000777">
    <property type="entry name" value="HIV1_Gp120"/>
</dbReference>
<evidence type="ECO:0000256" key="24">
    <source>
        <dbReference type="ARBA" id="ARBA00023054"/>
    </source>
</evidence>
<comment type="PTM">
    <text evidence="32">Highly glycosylated by host. The high number of glycan on the protein is reffered to as 'glycan shield' because it contributes to hide protein sequence from adaptive immune system.</text>
</comment>
<comment type="function">
    <text evidence="32">Transmembrane protein gp41: Acts as a class I viral fusion protein. Under the current model, the protein has at least 3 conformational states: pre-fusion native state, pre-hairpin intermediate state, and post-fusion hairpin state. During fusion of viral and target intracellular membranes, the coiled coil regions (heptad repeats) assume a trimer-of-hairpins structure, positioning the fusion peptide in close proximity to the C-terminal region of the ectodomain. The formation of this structure appears to drive apposition and subsequent fusion of viral and target cell membranes. Complete fusion occurs in host cell endosomes and is dynamin-dependent, however some lipid transfer might occur at the plasma membrane. The virus undergoes clathrin-dependent internalization long before endosomal fusion, thus minimizing the surface exposure of conserved viral epitopes during fusion and reducing the efficacy of inhibitors targeting these epitopes. Membranes fusion leads to delivery of the nucleocapsid into the cytoplasm.</text>
</comment>
<keyword evidence="31 32" id="KW-1160">Virus entry into host cell</keyword>
<evidence type="ECO:0000256" key="33">
    <source>
        <dbReference type="RuleBase" id="RU363095"/>
    </source>
</evidence>
<feature type="topological domain" description="Cytoplasmic" evidence="32">
    <location>
        <begin position="694"/>
        <end position="851"/>
    </location>
</feature>
<evidence type="ECO:0000256" key="17">
    <source>
        <dbReference type="ARBA" id="ARBA00022804"/>
    </source>
</evidence>
<feature type="domain" description="Human immunodeficiency virus 1 envelope glycoprotein Gp120" evidence="34">
    <location>
        <begin position="143"/>
        <end position="499"/>
    </location>
</feature>
<keyword evidence="28 32" id="KW-0325">Glycoprotein</keyword>
<evidence type="ECO:0000256" key="14">
    <source>
        <dbReference type="ARBA" id="ARBA00022692"/>
    </source>
</evidence>
<dbReference type="GO" id="GO:0055036">
    <property type="term" value="C:virion membrane"/>
    <property type="evidence" value="ECO:0007669"/>
    <property type="project" value="UniProtKB-SubCell"/>
</dbReference>
<dbReference type="GO" id="GO:0019064">
    <property type="term" value="P:fusion of virus membrane with host plasma membrane"/>
    <property type="evidence" value="ECO:0007669"/>
    <property type="project" value="UniProtKB-UniRule"/>
</dbReference>
<comment type="PTM">
    <text evidence="32">Specific enzymatic cleavages in vivo yield mature proteins. Envelope glycoproteins are synthesized as a inactive precursor that is heavily N-glycosylated and processed likely by host cell furin in the Golgi to yield the mature SU and TM proteins. The cleavage site between SU and TM requires the minimal sequence [KR]-X-[KR]-R. About 2 of the 9 disulfide bonds of gp41 are reduced by P4HB/PDI, following binding to CD4 receptor.</text>
</comment>
<keyword evidence="18 32" id="KW-0946">Virion</keyword>
<evidence type="ECO:0000256" key="21">
    <source>
        <dbReference type="ARBA" id="ARBA00022890"/>
    </source>
</evidence>
<comment type="function">
    <text evidence="32">Surface protein gp120: Attaches the virus to the host lymphoid cell by binding to the primary receptor CD4. This interaction induces a structural rearrangement creating a high affinity binding site for a chemokine coreceptor like CXCR4 and/or CCR5. Acts as a ligand for CD209/DC-SIGN and CLEC4M/DC-SIGNR, which are respectively found on dendritic cells (DCs), and on endothelial cells of liver sinusoids and lymph node sinuses. These interactions allow capture of viral particles at mucosal surfaces by these cells and subsequent transmission to permissive cells. HIV subverts the migration properties of dendritic cells to gain access to CD4+ T-cells in lymph nodes. Virus transmission to permissive T-cells occurs either in trans (without DCs infection, through viral capture and transmission), or in cis (following DCs productive infection, through the usual CD4-gp120 interaction), thereby inducing a robust infection. In trans infection, bound virions remain infectious over days and it is proposed that they are not degraded, but protected in non-lysosomal acidic organelles within the DCs close to the cell membrane thus contributing to the viral infectious potential during DCs' migration from the periphery to the lymphoid tissues. On arrival at lymphoid tissues, intact virions recycle back to DCs' cell surface allowing virus transmission to CD4+ T-cells.</text>
</comment>
<feature type="disulfide bond" evidence="32">
    <location>
        <begin position="586"/>
        <end position="592"/>
    </location>
</feature>
<evidence type="ECO:0000256" key="1">
    <source>
        <dbReference type="ARBA" id="ARBA00004402"/>
    </source>
</evidence>
<feature type="region of interest" description="Fusion peptide" evidence="32">
    <location>
        <begin position="500"/>
        <end position="520"/>
    </location>
</feature>
<dbReference type="CDD" id="cd09909">
    <property type="entry name" value="HIV-1-like_HR1-HR2"/>
    <property type="match status" value="1"/>
</dbReference>
<evidence type="ECO:0000256" key="10">
    <source>
        <dbReference type="ARBA" id="ARBA00022570"/>
    </source>
</evidence>
<keyword evidence="27 32" id="KW-1015">Disulfide bond</keyword>
<reference evidence="36" key="1">
    <citation type="journal article" date="2010" name="PLoS Pathog.">
        <title>HIV-1 Populations in Semen Arise through Multiple Mechanisms.</title>
        <authorList>
            <consortium name="Center for HIV/AIDS Vaccine Immunology"/>
            <person name="Anderson J.A."/>
            <person name="Ping L.H."/>
            <person name="Dibben O."/>
            <person name="Jabara C.B."/>
            <person name="Arney L."/>
            <person name="Kincer L."/>
            <person name="Tang Y."/>
            <person name="Hobbs M."/>
            <person name="Hoffman I."/>
            <person name="Kazembe P."/>
            <person name="Jones C.D."/>
            <person name="Borrow P."/>
            <person name="Fiscus S."/>
            <person name="Cohen M.S."/>
            <person name="Swanstrom R."/>
        </authorList>
    </citation>
    <scope>NUCLEOTIDE SEQUENCE</scope>
    <source>
        <strain evidence="36">C007_B12_2S</strain>
    </source>
</reference>
<dbReference type="Gene3D" id="2.170.40.20">
    <property type="entry name" value="Human immunodeficiency virus 1, Gp160, envelope glycoprotein"/>
    <property type="match status" value="2"/>
</dbReference>
<dbReference type="GO" id="GO:0019062">
    <property type="term" value="P:virion attachment to host cell"/>
    <property type="evidence" value="ECO:0007669"/>
    <property type="project" value="UniProtKB-UniRule"/>
</dbReference>
<feature type="disulfide bond" evidence="32">
    <location>
        <begin position="53"/>
        <end position="73"/>
    </location>
</feature>
<evidence type="ECO:0000256" key="18">
    <source>
        <dbReference type="ARBA" id="ARBA00022844"/>
    </source>
</evidence>
<evidence type="ECO:0000256" key="28">
    <source>
        <dbReference type="ARBA" id="ARBA00023180"/>
    </source>
</evidence>
<dbReference type="SUPFAM" id="SSF58069">
    <property type="entry name" value="Virus ectodomain"/>
    <property type="match status" value="1"/>
</dbReference>
<feature type="chain" id="PRO_5023539276" description="Transmembrane protein gp41" evidence="32">
    <location>
        <begin position="500"/>
        <end position="851"/>
    </location>
</feature>
<comment type="subcellular location">
    <molecule>Transmembrane protein gp41</molecule>
    <subcellularLocation>
        <location evidence="32">Virion membrane</location>
        <topology evidence="32">Single-pass type I membrane protein</topology>
    </subcellularLocation>
    <subcellularLocation>
        <location evidence="32">Host cell membrane</location>
        <topology evidence="32">Single-pass type I membrane protein</topology>
    </subcellularLocation>
    <subcellularLocation>
        <location evidence="32">Host endosome membrane</location>
        <topology evidence="32">Single-pass type I membrane protein</topology>
    </subcellularLocation>
    <text evidence="32">It is probably concentrated at the site of budding and incorporated into the virions possibly by contacts between the cytoplasmic tail of Env and the N-terminus of Gag.</text>
</comment>
<evidence type="ECO:0000256" key="3">
    <source>
        <dbReference type="ARBA" id="ARBA00004505"/>
    </source>
</evidence>
<dbReference type="FunFam" id="2.170.40.20:FF:000004">
    <property type="entry name" value="Envelope glycoprotein gp160"/>
    <property type="match status" value="1"/>
</dbReference>
<evidence type="ECO:0000313" key="36">
    <source>
        <dbReference type="EMBL" id="ADM30294.1"/>
    </source>
</evidence>
<keyword evidence="19 32" id="KW-1043">Host membrane</keyword>
<keyword evidence="21 32" id="KW-1164">Virus endocytosis by host</keyword>
<dbReference type="FunFam" id="2.170.40.20:FF:000003">
    <property type="entry name" value="Envelope glycoprotein gp160"/>
    <property type="match status" value="1"/>
</dbReference>
<evidence type="ECO:0000256" key="19">
    <source>
        <dbReference type="ARBA" id="ARBA00022870"/>
    </source>
</evidence>
<dbReference type="InterPro" id="IPR000328">
    <property type="entry name" value="GP41-like"/>
</dbReference>
<evidence type="ECO:0000256" key="4">
    <source>
        <dbReference type="ARBA" id="ARBA00004563"/>
    </source>
</evidence>
<feature type="region of interest" description="CD4-binding loop" evidence="32">
    <location>
        <begin position="358"/>
        <end position="368"/>
    </location>
</feature>
<comment type="miscellaneous">
    <text evidence="32">HIV-1 lineages are divided in three main groups, M (for Major), O (for Outlier), and N (for New, or Non-M, Non-O). The vast majority of strains found worldwide belong to the group M. Group O seems to be endemic to and largely confined to Cameroon and neighboring countries in West Central Africa, where these viruses represent a small minority of HIV-1 strains. The group N is represented by a limited number of isolates from Cameroonian persons. The group M is further subdivided in 9 clades or subtypes (A to D, F to H, J and K).</text>
</comment>
<dbReference type="GO" id="GO:1903911">
    <property type="term" value="P:positive regulation of receptor clustering"/>
    <property type="evidence" value="ECO:0007669"/>
    <property type="project" value="UniProtKB-UniRule"/>
</dbReference>
<keyword evidence="22 32" id="KW-1133">Transmembrane helix</keyword>
<dbReference type="EMBL" id="HM638621">
    <property type="protein sequence ID" value="ADM30294.1"/>
    <property type="molecule type" value="Genomic_DNA"/>
</dbReference>
<feature type="region of interest" description="MPER; binding to GalCer" evidence="32">
    <location>
        <begin position="650"/>
        <end position="671"/>
    </location>
</feature>
<dbReference type="InterPro" id="IPR037527">
    <property type="entry name" value="Gp160"/>
</dbReference>
<feature type="domain" description="Retroviral envelope protein GP41-like" evidence="35">
    <location>
        <begin position="518"/>
        <end position="709"/>
    </location>
</feature>
<dbReference type="Gene3D" id="1.10.287.210">
    <property type="match status" value="1"/>
</dbReference>
<dbReference type="GO" id="GO:0044175">
    <property type="term" value="C:host cell endosome membrane"/>
    <property type="evidence" value="ECO:0007669"/>
    <property type="project" value="UniProtKB-SubCell"/>
</dbReference>
<feature type="region of interest" description="Immunosuppression" evidence="32">
    <location>
        <begin position="562"/>
        <end position="580"/>
    </location>
</feature>
<evidence type="ECO:0000256" key="12">
    <source>
        <dbReference type="ARBA" id="ARBA00022595"/>
    </source>
</evidence>
<keyword evidence="13 32" id="KW-0165">Cleavage on pair of basic residues</keyword>
<evidence type="ECO:0000256" key="7">
    <source>
        <dbReference type="ARBA" id="ARBA00022506"/>
    </source>
</evidence>
<feature type="region of interest" description="V2" evidence="32">
    <location>
        <begin position="153"/>
        <end position="192"/>
    </location>
</feature>
<keyword evidence="17 32" id="KW-1161">Viral attachment to host cell</keyword>